<proteinExistence type="predicted"/>
<sequence>MSPEQLTLIIWLFAAVILLSIVVVCIAVVIRKRTLRAYFEGPGSPSARVSTDPWERFGPALAAVYARPEWVHTRESKRKHSPEQTYFGYGSVLPFATLRKVLSTDWHVNRADQAKVQVRNTVGIAARSAAQYAAARGETELTLRARLVADGAPEQAAEFIASHIAEGLETPDEGVELLPDLAFDIARFANLVRWAGCVGYLDYLAVREASDVLATAALTGFSSWNEFGEAYIEGLHGYTKHGRRPFLDAIEWLTTSSESPWKALAWPLAGGTKA</sequence>
<organism evidence="3 4">
    <name type="scientific">Leucobacter denitrificans</name>
    <dbReference type="NCBI Taxonomy" id="683042"/>
    <lineage>
        <taxon>Bacteria</taxon>
        <taxon>Bacillati</taxon>
        <taxon>Actinomycetota</taxon>
        <taxon>Actinomycetes</taxon>
        <taxon>Micrococcales</taxon>
        <taxon>Microbacteriaceae</taxon>
        <taxon>Leucobacter</taxon>
    </lineage>
</organism>
<keyword evidence="1" id="KW-0472">Membrane</keyword>
<dbReference type="AlphaFoldDB" id="A0A7G9S4B1"/>
<evidence type="ECO:0000313" key="3">
    <source>
        <dbReference type="EMBL" id="QNN62686.1"/>
    </source>
</evidence>
<keyword evidence="1" id="KW-0812">Transmembrane</keyword>
<feature type="domain" description="DUF1266" evidence="2">
    <location>
        <begin position="109"/>
        <end position="266"/>
    </location>
</feature>
<feature type="transmembrane region" description="Helical" evidence="1">
    <location>
        <begin position="6"/>
        <end position="30"/>
    </location>
</feature>
<dbReference type="EMBL" id="CP060716">
    <property type="protein sequence ID" value="QNN62686.1"/>
    <property type="molecule type" value="Genomic_DNA"/>
</dbReference>
<evidence type="ECO:0000259" key="2">
    <source>
        <dbReference type="Pfam" id="PF06889"/>
    </source>
</evidence>
<evidence type="ECO:0000256" key="1">
    <source>
        <dbReference type="SAM" id="Phobius"/>
    </source>
</evidence>
<dbReference type="Proteomes" id="UP000515934">
    <property type="component" value="Chromosome"/>
</dbReference>
<dbReference type="RefSeq" id="WP_187555155.1">
    <property type="nucleotide sequence ID" value="NZ_CP060716.1"/>
</dbReference>
<protein>
    <submittedName>
        <fullName evidence="3">DUF1266 domain-containing protein</fullName>
    </submittedName>
</protein>
<name>A0A7G9S4B1_9MICO</name>
<dbReference type="KEGG" id="ldn:H9L06_10735"/>
<gene>
    <name evidence="3" type="ORF">H9L06_10735</name>
</gene>
<dbReference type="InterPro" id="IPR009677">
    <property type="entry name" value="DUF1266"/>
</dbReference>
<reference evidence="3 4" key="1">
    <citation type="submission" date="2020-08" db="EMBL/GenBank/DDBJ databases">
        <title>Genome sequence of Leucobacter denitrificans KACC 14055T.</title>
        <authorList>
            <person name="Hyun D.-W."/>
            <person name="Bae J.-W."/>
        </authorList>
    </citation>
    <scope>NUCLEOTIDE SEQUENCE [LARGE SCALE GENOMIC DNA]</scope>
    <source>
        <strain evidence="3 4">KACC 14055</strain>
    </source>
</reference>
<evidence type="ECO:0000313" key="4">
    <source>
        <dbReference type="Proteomes" id="UP000515934"/>
    </source>
</evidence>
<keyword evidence="1" id="KW-1133">Transmembrane helix</keyword>
<keyword evidence="4" id="KW-1185">Reference proteome</keyword>
<accession>A0A7G9S4B1</accession>
<dbReference type="Pfam" id="PF06889">
    <property type="entry name" value="DUF1266"/>
    <property type="match status" value="1"/>
</dbReference>